<dbReference type="SUPFAM" id="SSF55729">
    <property type="entry name" value="Acyl-CoA N-acyltransferases (Nat)"/>
    <property type="match status" value="1"/>
</dbReference>
<dbReference type="GO" id="GO:0016746">
    <property type="term" value="F:acyltransferase activity"/>
    <property type="evidence" value="ECO:0007669"/>
    <property type="project" value="UniProtKB-KW"/>
</dbReference>
<organism evidence="4 5">
    <name type="scientific">Nonomuraea typhae</name>
    <dbReference type="NCBI Taxonomy" id="2603600"/>
    <lineage>
        <taxon>Bacteria</taxon>
        <taxon>Bacillati</taxon>
        <taxon>Actinomycetota</taxon>
        <taxon>Actinomycetes</taxon>
        <taxon>Streptosporangiales</taxon>
        <taxon>Streptosporangiaceae</taxon>
        <taxon>Nonomuraea</taxon>
    </lineage>
</organism>
<gene>
    <name evidence="4" type="ORF">ACIBG2_43670</name>
</gene>
<proteinExistence type="predicted"/>
<evidence type="ECO:0000256" key="2">
    <source>
        <dbReference type="ARBA" id="ARBA00023315"/>
    </source>
</evidence>
<dbReference type="Gene3D" id="3.40.630.30">
    <property type="match status" value="1"/>
</dbReference>
<dbReference type="CDD" id="cd04301">
    <property type="entry name" value="NAT_SF"/>
    <property type="match status" value="1"/>
</dbReference>
<accession>A0ABW7Z841</accession>
<dbReference type="Proteomes" id="UP001612741">
    <property type="component" value="Unassembled WGS sequence"/>
</dbReference>
<keyword evidence="1 4" id="KW-0808">Transferase</keyword>
<feature type="domain" description="N-acetyltransferase" evidence="3">
    <location>
        <begin position="80"/>
        <end position="219"/>
    </location>
</feature>
<protein>
    <submittedName>
        <fullName evidence="4">GNAT family N-acetyltransferase</fullName>
        <ecNumber evidence="4">2.3.1.-</ecNumber>
    </submittedName>
</protein>
<dbReference type="InterPro" id="IPR000182">
    <property type="entry name" value="GNAT_dom"/>
</dbReference>
<dbReference type="InterPro" id="IPR056935">
    <property type="entry name" value="Rv0428c-like_C"/>
</dbReference>
<dbReference type="RefSeq" id="WP_397090095.1">
    <property type="nucleotide sequence ID" value="NZ_JBITGY010000014.1"/>
</dbReference>
<dbReference type="Pfam" id="PF24553">
    <property type="entry name" value="Rv0428c_C"/>
    <property type="match status" value="1"/>
</dbReference>
<evidence type="ECO:0000313" key="4">
    <source>
        <dbReference type="EMBL" id="MFI6504346.1"/>
    </source>
</evidence>
<keyword evidence="5" id="KW-1185">Reference proteome</keyword>
<name>A0ABW7Z841_9ACTN</name>
<evidence type="ECO:0000313" key="5">
    <source>
        <dbReference type="Proteomes" id="UP001612741"/>
    </source>
</evidence>
<keyword evidence="2 4" id="KW-0012">Acyltransferase</keyword>
<dbReference type="EC" id="2.3.1.-" evidence="4"/>
<dbReference type="PROSITE" id="PS51186">
    <property type="entry name" value="GNAT"/>
    <property type="match status" value="1"/>
</dbReference>
<reference evidence="4 5" key="1">
    <citation type="submission" date="2024-10" db="EMBL/GenBank/DDBJ databases">
        <title>The Natural Products Discovery Center: Release of the First 8490 Sequenced Strains for Exploring Actinobacteria Biosynthetic Diversity.</title>
        <authorList>
            <person name="Kalkreuter E."/>
            <person name="Kautsar S.A."/>
            <person name="Yang D."/>
            <person name="Bader C.D."/>
            <person name="Teijaro C.N."/>
            <person name="Fluegel L."/>
            <person name="Davis C.M."/>
            <person name="Simpson J.R."/>
            <person name="Lauterbach L."/>
            <person name="Steele A.D."/>
            <person name="Gui C."/>
            <person name="Meng S."/>
            <person name="Li G."/>
            <person name="Viehrig K."/>
            <person name="Ye F."/>
            <person name="Su P."/>
            <person name="Kiefer A.F."/>
            <person name="Nichols A."/>
            <person name="Cepeda A.J."/>
            <person name="Yan W."/>
            <person name="Fan B."/>
            <person name="Jiang Y."/>
            <person name="Adhikari A."/>
            <person name="Zheng C.-J."/>
            <person name="Schuster L."/>
            <person name="Cowan T.M."/>
            <person name="Smanski M.J."/>
            <person name="Chevrette M.G."/>
            <person name="De Carvalho L.P.S."/>
            <person name="Shen B."/>
        </authorList>
    </citation>
    <scope>NUCLEOTIDE SEQUENCE [LARGE SCALE GENOMIC DNA]</scope>
    <source>
        <strain evidence="4 5">NPDC050545</strain>
    </source>
</reference>
<sequence length="219" mass="24155">MLRHADGVTDRADSVYARSAPANLDDAVERAETFYADRGLPAVFMVTDPALDRELERRGYRLGRPVHAMAAPLEAAPVSRDVRIADEPWDGWMESWWAVDGRYDGKLAAARRILTGAPAWYAAVEEDGVPPAVGRGVPQGETLGIYCMATLPSARRRGLARDVIRALVRRAVQEGLSSAYLLVTGTNEGARRLYRSEGFETAGGYHYRVGNSTTRRHLR</sequence>
<dbReference type="InterPro" id="IPR050680">
    <property type="entry name" value="YpeA/RimI_acetyltransf"/>
</dbReference>
<dbReference type="InterPro" id="IPR016181">
    <property type="entry name" value="Acyl_CoA_acyltransferase"/>
</dbReference>
<comment type="caution">
    <text evidence="4">The sequence shown here is derived from an EMBL/GenBank/DDBJ whole genome shotgun (WGS) entry which is preliminary data.</text>
</comment>
<evidence type="ECO:0000256" key="1">
    <source>
        <dbReference type="ARBA" id="ARBA00022679"/>
    </source>
</evidence>
<dbReference type="PANTHER" id="PTHR43420">
    <property type="entry name" value="ACETYLTRANSFERASE"/>
    <property type="match status" value="1"/>
</dbReference>
<dbReference type="EMBL" id="JBITGY010000014">
    <property type="protein sequence ID" value="MFI6504346.1"/>
    <property type="molecule type" value="Genomic_DNA"/>
</dbReference>
<evidence type="ECO:0000259" key="3">
    <source>
        <dbReference type="PROSITE" id="PS51186"/>
    </source>
</evidence>